<evidence type="ECO:0000313" key="6">
    <source>
        <dbReference type="Proteomes" id="UP001058098"/>
    </source>
</evidence>
<keyword evidence="6" id="KW-1185">Reference proteome</keyword>
<name>A0ABY5QV19_9HYPH</name>
<dbReference type="Pfam" id="PF09084">
    <property type="entry name" value="NMT1"/>
    <property type="match status" value="1"/>
</dbReference>
<sequence>MTSQSGHAAVESSTAPVTLAGGALGFNWLPVFVAQHQGIFARHGLDLVLKRMGSVDKATAAVRAGEANLAITPPEGAIADKIAGGRLRIIAGNANRLPMSLVARPDIKRIEDLNGCVLGTSSLTEGTSIYTREMLAMHGLIYPGDYEFAVVGVHPERWQALQEGRIDAAVQPVPLNFVAIDAGYSNLGEVTDAIPEIVFTAVIGDADWLGQNDGAIRALFKGLIEATAIIYDQSKDAVLVPILMEITRSDASYSLRALNYMRRQQMFPPALEIPDAAFSKTIELMVKADLLDATAEDDARSTLDMSFLQNTGRL</sequence>
<dbReference type="InterPro" id="IPR015168">
    <property type="entry name" value="SsuA/THI5"/>
</dbReference>
<accession>A0ABY5QV19</accession>
<comment type="similarity">
    <text evidence="2">Belongs to the bacterial solute-binding protein SsuA/TauA family.</text>
</comment>
<protein>
    <submittedName>
        <fullName evidence="5">ABC transporter substrate-binding protein</fullName>
    </submittedName>
</protein>
<proteinExistence type="inferred from homology"/>
<reference evidence="5" key="1">
    <citation type="submission" date="2020-09" db="EMBL/GenBank/DDBJ databases">
        <title>Rhizobia associated with sainfoin plants.</title>
        <authorList>
            <person name="Asharfi S."/>
            <person name="Kuzmanovic N."/>
            <person name="Bunk B."/>
            <person name="Sproeer C."/>
            <person name="Becker M."/>
            <person name="Thuenen T."/>
        </authorList>
    </citation>
    <scope>NUCLEOTIDE SEQUENCE</scope>
    <source>
        <strain evidence="5">OM4</strain>
    </source>
</reference>
<evidence type="ECO:0000313" key="5">
    <source>
        <dbReference type="EMBL" id="UVC15051.1"/>
    </source>
</evidence>
<keyword evidence="3" id="KW-0732">Signal</keyword>
<dbReference type="PANTHER" id="PTHR30024:SF47">
    <property type="entry name" value="TAURINE-BINDING PERIPLASMIC PROTEIN"/>
    <property type="match status" value="1"/>
</dbReference>
<evidence type="ECO:0000256" key="1">
    <source>
        <dbReference type="ARBA" id="ARBA00004418"/>
    </source>
</evidence>
<dbReference type="Proteomes" id="UP001058098">
    <property type="component" value="Chromosome"/>
</dbReference>
<dbReference type="SUPFAM" id="SSF53850">
    <property type="entry name" value="Periplasmic binding protein-like II"/>
    <property type="match status" value="1"/>
</dbReference>
<dbReference type="Gene3D" id="3.40.190.10">
    <property type="entry name" value="Periplasmic binding protein-like II"/>
    <property type="match status" value="2"/>
</dbReference>
<comment type="subcellular location">
    <subcellularLocation>
        <location evidence="1">Periplasm</location>
    </subcellularLocation>
</comment>
<evidence type="ECO:0000259" key="4">
    <source>
        <dbReference type="Pfam" id="PF09084"/>
    </source>
</evidence>
<gene>
    <name evidence="5" type="ORF">IHQ72_31425</name>
</gene>
<dbReference type="EMBL" id="CP062229">
    <property type="protein sequence ID" value="UVC15051.1"/>
    <property type="molecule type" value="Genomic_DNA"/>
</dbReference>
<evidence type="ECO:0000256" key="2">
    <source>
        <dbReference type="ARBA" id="ARBA00010742"/>
    </source>
</evidence>
<feature type="domain" description="SsuA/THI5-like" evidence="4">
    <location>
        <begin position="27"/>
        <end position="232"/>
    </location>
</feature>
<dbReference type="PANTHER" id="PTHR30024">
    <property type="entry name" value="ALIPHATIC SULFONATES-BINDING PROTEIN-RELATED"/>
    <property type="match status" value="1"/>
</dbReference>
<evidence type="ECO:0000256" key="3">
    <source>
        <dbReference type="ARBA" id="ARBA00022729"/>
    </source>
</evidence>
<dbReference type="RefSeq" id="WP_258119623.1">
    <property type="nucleotide sequence ID" value="NZ_CP062229.1"/>
</dbReference>
<organism evidence="5 6">
    <name type="scientific">Mesorhizobium onobrychidis</name>
    <dbReference type="NCBI Taxonomy" id="2775404"/>
    <lineage>
        <taxon>Bacteria</taxon>
        <taxon>Pseudomonadati</taxon>
        <taxon>Pseudomonadota</taxon>
        <taxon>Alphaproteobacteria</taxon>
        <taxon>Hyphomicrobiales</taxon>
        <taxon>Phyllobacteriaceae</taxon>
        <taxon>Mesorhizobium</taxon>
    </lineage>
</organism>